<protein>
    <submittedName>
        <fullName evidence="1">Adenine-specific DNA methylase, contains a Zn-ribbon domain</fullName>
    </submittedName>
</protein>
<dbReference type="SUPFAM" id="SSF53335">
    <property type="entry name" value="S-adenosyl-L-methionine-dependent methyltransferases"/>
    <property type="match status" value="2"/>
</dbReference>
<dbReference type="RefSeq" id="WP_179213609.1">
    <property type="nucleotide sequence ID" value="NZ_FZNQ01000006.1"/>
</dbReference>
<dbReference type="PROSITE" id="PS00092">
    <property type="entry name" value="N6_MTASE"/>
    <property type="match status" value="1"/>
</dbReference>
<gene>
    <name evidence="1" type="ORF">SAMN06264855_10643</name>
</gene>
<accession>A0A238W922</accession>
<sequence>MSETTKKLRQLKIEQILPTEVVGIENMKETKSGGSTMSSHRLIHPWFARRPTTATRLAVLSSILPSDYPNDKLLRLMKIGPKRLPEGESLIDYIERKSVTEENRSGTIPEHYGYDYPHNRSPTKNELNELHETLRQHWDGDLPVLLDPTSGSGTIPLESLRYGLPTKANELNPVAWLLNKAVLEYPTQVGNIREDVKDWAEQIDKYASEELEPYFPSDTPDKNPSHYFCTYSIECPSCGSRLPLANKWWFYKQSSGNAHAIKPVIDGNTINYQHLTEEEANREGFNPSEGTVENADAECPTCTVVIEGDTIKEKFRTGAFEYEICGVKYKSGNGSEYRGTTQKDRDAFKKARDKVSNNLNYATLLTTDVSEGNKTKELRNYGITQWRDLFSPRQLLSHAVYLEAFEEYKQKIRSTHDGQEAEAIITLLSLSASKLIERNCRAAPLRIDRGYAANMFGTNNFAFQWTFAESNMFSGSLSYLSAVDDVIENYEEIVGYFSEVESTEISVNQGDAASLDYPDESIDAVVVDPPYGNNVMYAELSDAFYVWLREYLQDIFPEEFSSETTNKSDEAVENIGLVEQVGKGDSKQSVARKRYEEKMSDIFSECFNVLQPGGVLTVYFTDKEAGAWDALTMSLINSGFLISATHTVTSEKLARIGMRDVNSADSTLLIACRKPPSGETVRGETPSLWSDVKMKTRKIAKEKAEELLQSSVNISKTDLIIGAFGPTLRVFTEEYPVVDAYDDQIRPEQALEQARAAVTEVLIEEELGDTLDNVDSLTKWYVLMWLIYERPTVPYDDANQLGLGVGVQIDEIKRDTKIWSKSKDKLILQGQSDRVRDYTALEAGEKRRKRAYPVDPRNESYPYVIDSVHAALNVLDTKGSDYTWNWLNDRALADDPQFRRTVESLLKVIPNSHDDFETLVNLVSGDTGQLLDIDAGKLIKDEGSEDETTTLNDF</sequence>
<dbReference type="GO" id="GO:0008168">
    <property type="term" value="F:methyltransferase activity"/>
    <property type="evidence" value="ECO:0007669"/>
    <property type="project" value="UniProtKB-KW"/>
</dbReference>
<dbReference type="InterPro" id="IPR002052">
    <property type="entry name" value="DNA_methylase_N6_adenine_CS"/>
</dbReference>
<dbReference type="InterPro" id="IPR029063">
    <property type="entry name" value="SAM-dependent_MTases_sf"/>
</dbReference>
<dbReference type="GO" id="GO:0003676">
    <property type="term" value="F:nucleic acid binding"/>
    <property type="evidence" value="ECO:0007669"/>
    <property type="project" value="InterPro"/>
</dbReference>
<keyword evidence="1" id="KW-0808">Transferase</keyword>
<keyword evidence="1" id="KW-0489">Methyltransferase</keyword>
<keyword evidence="2" id="KW-1185">Reference proteome</keyword>
<dbReference type="Proteomes" id="UP000198397">
    <property type="component" value="Unassembled WGS sequence"/>
</dbReference>
<proteinExistence type="predicted"/>
<evidence type="ECO:0000313" key="2">
    <source>
        <dbReference type="Proteomes" id="UP000198397"/>
    </source>
</evidence>
<dbReference type="EMBL" id="FZNQ01000006">
    <property type="protein sequence ID" value="SNR42907.1"/>
    <property type="molecule type" value="Genomic_DNA"/>
</dbReference>
<dbReference type="GO" id="GO:0032259">
    <property type="term" value="P:methylation"/>
    <property type="evidence" value="ECO:0007669"/>
    <property type="project" value="UniProtKB-KW"/>
</dbReference>
<reference evidence="1 2" key="1">
    <citation type="submission" date="2017-06" db="EMBL/GenBank/DDBJ databases">
        <authorList>
            <person name="Kim H.J."/>
            <person name="Triplett B.A."/>
        </authorList>
    </citation>
    <scope>NUCLEOTIDE SEQUENCE [LARGE SCALE GENOMIC DNA]</scope>
    <source>
        <strain evidence="1 2">DSM 8800</strain>
    </source>
</reference>
<organism evidence="1 2">
    <name type="scientific">Halorubrum vacuolatum</name>
    <name type="common">Natronobacterium vacuolatum</name>
    <dbReference type="NCBI Taxonomy" id="63740"/>
    <lineage>
        <taxon>Archaea</taxon>
        <taxon>Methanobacteriati</taxon>
        <taxon>Methanobacteriota</taxon>
        <taxon>Stenosarchaea group</taxon>
        <taxon>Halobacteria</taxon>
        <taxon>Halobacteriales</taxon>
        <taxon>Haloferacaceae</taxon>
        <taxon>Halorubrum</taxon>
    </lineage>
</organism>
<evidence type="ECO:0000313" key="1">
    <source>
        <dbReference type="EMBL" id="SNR42907.1"/>
    </source>
</evidence>
<name>A0A238W922_HALVU</name>
<dbReference type="Gene3D" id="3.40.50.150">
    <property type="entry name" value="Vaccinia Virus protein VP39"/>
    <property type="match status" value="1"/>
</dbReference>
<dbReference type="OrthoDB" id="93530at2157"/>
<dbReference type="AlphaFoldDB" id="A0A238W922"/>